<sequence length="139" mass="15486">MPWVSPAVDHFRPAREYLKDVLGEEDAIGVKYIVGWQANDDVQGSRVHQTAADEFSPVEAWKTDMSIYELFMCSGCKRLASPSEIDEEVVSYYCTNCLEVLPQSAVTAHKGRWFVSARKIAGEQRVVTSGDLPGMADIE</sequence>
<name>C5LZV3_PERM5</name>
<dbReference type="RefSeq" id="XP_002765054.1">
    <property type="nucleotide sequence ID" value="XM_002765008.1"/>
</dbReference>
<evidence type="ECO:0000313" key="2">
    <source>
        <dbReference type="Proteomes" id="UP000007800"/>
    </source>
</evidence>
<reference evidence="1 2" key="1">
    <citation type="submission" date="2008-07" db="EMBL/GenBank/DDBJ databases">
        <authorList>
            <person name="El-Sayed N."/>
            <person name="Caler E."/>
            <person name="Inman J."/>
            <person name="Amedeo P."/>
            <person name="Hass B."/>
            <person name="Wortman J."/>
        </authorList>
    </citation>
    <scope>NUCLEOTIDE SEQUENCE [LARGE SCALE GENOMIC DNA]</scope>
    <source>
        <strain evidence="2">ATCC 50983 / TXsc</strain>
    </source>
</reference>
<gene>
    <name evidence="1" type="ORF">Pmar_PMAR004510</name>
</gene>
<dbReference type="OrthoDB" id="283815at2759"/>
<dbReference type="GeneID" id="9037151"/>
<dbReference type="InParanoid" id="C5LZV3"/>
<evidence type="ECO:0000313" key="1">
    <source>
        <dbReference type="EMBL" id="EEQ97771.1"/>
    </source>
</evidence>
<protein>
    <submittedName>
        <fullName evidence="1">Uncharacterized protein</fullName>
    </submittedName>
</protein>
<proteinExistence type="predicted"/>
<dbReference type="AlphaFoldDB" id="C5LZV3"/>
<accession>C5LZV3</accession>
<dbReference type="EMBL" id="GG686971">
    <property type="protein sequence ID" value="EEQ97771.1"/>
    <property type="molecule type" value="Genomic_DNA"/>
</dbReference>
<keyword evidence="2" id="KW-1185">Reference proteome</keyword>
<organism evidence="2">
    <name type="scientific">Perkinsus marinus (strain ATCC 50983 / TXsc)</name>
    <dbReference type="NCBI Taxonomy" id="423536"/>
    <lineage>
        <taxon>Eukaryota</taxon>
        <taxon>Sar</taxon>
        <taxon>Alveolata</taxon>
        <taxon>Perkinsozoa</taxon>
        <taxon>Perkinsea</taxon>
        <taxon>Perkinsida</taxon>
        <taxon>Perkinsidae</taxon>
        <taxon>Perkinsus</taxon>
    </lineage>
</organism>
<dbReference type="Proteomes" id="UP000007800">
    <property type="component" value="Unassembled WGS sequence"/>
</dbReference>